<evidence type="ECO:0000313" key="3">
    <source>
        <dbReference type="Proteomes" id="UP000263486"/>
    </source>
</evidence>
<dbReference type="EMBL" id="QUAJ01000021">
    <property type="protein sequence ID" value="REI40307.1"/>
    <property type="molecule type" value="Genomic_DNA"/>
</dbReference>
<dbReference type="InterPro" id="IPR045584">
    <property type="entry name" value="Pilin-like"/>
</dbReference>
<evidence type="ECO:0000256" key="1">
    <source>
        <dbReference type="SAM" id="Phobius"/>
    </source>
</evidence>
<keyword evidence="1" id="KW-0472">Membrane</keyword>
<dbReference type="Gene3D" id="3.30.700.10">
    <property type="entry name" value="Glycoprotein, Type 4 Pilin"/>
    <property type="match status" value="1"/>
</dbReference>
<organism evidence="2 3">
    <name type="scientific">Psychrilyobacter piezotolerans</name>
    <dbReference type="NCBI Taxonomy" id="2293438"/>
    <lineage>
        <taxon>Bacteria</taxon>
        <taxon>Fusobacteriati</taxon>
        <taxon>Fusobacteriota</taxon>
        <taxon>Fusobacteriia</taxon>
        <taxon>Fusobacteriales</taxon>
        <taxon>Fusobacteriaceae</taxon>
        <taxon>Psychrilyobacter</taxon>
    </lineage>
</organism>
<comment type="caution">
    <text evidence="2">The sequence shown here is derived from an EMBL/GenBank/DDBJ whole genome shotgun (WGS) entry which is preliminary data.</text>
</comment>
<keyword evidence="1" id="KW-1133">Transmembrane helix</keyword>
<proteinExistence type="predicted"/>
<dbReference type="Pfam" id="PF07963">
    <property type="entry name" value="N_methyl"/>
    <property type="match status" value="1"/>
</dbReference>
<keyword evidence="3" id="KW-1185">Reference proteome</keyword>
<dbReference type="NCBIfam" id="TIGR02532">
    <property type="entry name" value="IV_pilin_GFxxxE"/>
    <property type="match status" value="1"/>
</dbReference>
<gene>
    <name evidence="2" type="ORF">DYH56_11320</name>
</gene>
<dbReference type="RefSeq" id="WP_114642984.1">
    <property type="nucleotide sequence ID" value="NZ_JAACIO010000015.1"/>
</dbReference>
<dbReference type="Proteomes" id="UP000263486">
    <property type="component" value="Unassembled WGS sequence"/>
</dbReference>
<name>A0ABX9KEW3_9FUSO</name>
<protein>
    <submittedName>
        <fullName evidence="2">Prepilin-type N-terminal cleavage/methylation domain-containing protein</fullName>
    </submittedName>
</protein>
<feature type="transmembrane region" description="Helical" evidence="1">
    <location>
        <begin position="6"/>
        <end position="29"/>
    </location>
</feature>
<sequence>MRRRGFTLIELLIVVGLIGILVGIGGISIKKQAESRAMLRVQNEVGDFFRVAAKRSQETGKRYAVKFKLDEKFIEISRNGEVTDILKLPNTFEYAKISSGSVDQDFTSNMTSTGNMSGIITLYVFKGNSQSGIQGEEIAKYAIRLLTTDAHVKFLHVKEYVPKSEIKESEIEDGSKDASETAYWKTIKNQ</sequence>
<evidence type="ECO:0000313" key="2">
    <source>
        <dbReference type="EMBL" id="REI40307.1"/>
    </source>
</evidence>
<reference evidence="2 3" key="1">
    <citation type="submission" date="2018-08" db="EMBL/GenBank/DDBJ databases">
        <title>Draft genome sequence of Psychrilyobacter sp. strain SD5 isolated from Black Sea water.</title>
        <authorList>
            <person name="Yadav S."/>
            <person name="Villanueva L."/>
            <person name="Damste J.S.S."/>
        </authorList>
    </citation>
    <scope>NUCLEOTIDE SEQUENCE [LARGE SCALE GENOMIC DNA]</scope>
    <source>
        <strain evidence="2 3">SD5</strain>
    </source>
</reference>
<keyword evidence="1" id="KW-0812">Transmembrane</keyword>
<accession>A0ABX9KEW3</accession>
<dbReference type="SUPFAM" id="SSF54523">
    <property type="entry name" value="Pili subunits"/>
    <property type="match status" value="1"/>
</dbReference>
<dbReference type="InterPro" id="IPR012902">
    <property type="entry name" value="N_methyl_site"/>
</dbReference>